<evidence type="ECO:0000313" key="2">
    <source>
        <dbReference type="EMBL" id="CAI9588129.1"/>
    </source>
</evidence>
<dbReference type="Proteomes" id="UP001162483">
    <property type="component" value="Unassembled WGS sequence"/>
</dbReference>
<organism evidence="2 3">
    <name type="scientific">Staurois parvus</name>
    <dbReference type="NCBI Taxonomy" id="386267"/>
    <lineage>
        <taxon>Eukaryota</taxon>
        <taxon>Metazoa</taxon>
        <taxon>Chordata</taxon>
        <taxon>Craniata</taxon>
        <taxon>Vertebrata</taxon>
        <taxon>Euteleostomi</taxon>
        <taxon>Amphibia</taxon>
        <taxon>Batrachia</taxon>
        <taxon>Anura</taxon>
        <taxon>Neobatrachia</taxon>
        <taxon>Ranoidea</taxon>
        <taxon>Ranidae</taxon>
        <taxon>Staurois</taxon>
    </lineage>
</organism>
<protein>
    <submittedName>
        <fullName evidence="2">Uncharacterized protein</fullName>
    </submittedName>
</protein>
<evidence type="ECO:0000313" key="3">
    <source>
        <dbReference type="Proteomes" id="UP001162483"/>
    </source>
</evidence>
<gene>
    <name evidence="2" type="ORF">SPARVUS_LOCUS10707818</name>
</gene>
<proteinExistence type="predicted"/>
<name>A0ABN9ETH2_9NEOB</name>
<evidence type="ECO:0000256" key="1">
    <source>
        <dbReference type="SAM" id="MobiDB-lite"/>
    </source>
</evidence>
<accession>A0ABN9ETH2</accession>
<reference evidence="2" key="1">
    <citation type="submission" date="2023-05" db="EMBL/GenBank/DDBJ databases">
        <authorList>
            <person name="Stuckert A."/>
        </authorList>
    </citation>
    <scope>NUCLEOTIDE SEQUENCE</scope>
</reference>
<keyword evidence="3" id="KW-1185">Reference proteome</keyword>
<sequence length="54" mass="5857">MSPPGNRDHGAPVSLPTLKNHIGIIGGRRLQRHSYTGQKGVKQAAEAHPHRRIG</sequence>
<comment type="caution">
    <text evidence="2">The sequence shown here is derived from an EMBL/GenBank/DDBJ whole genome shotgun (WGS) entry which is preliminary data.</text>
</comment>
<dbReference type="EMBL" id="CATNWA010015928">
    <property type="protein sequence ID" value="CAI9588129.1"/>
    <property type="molecule type" value="Genomic_DNA"/>
</dbReference>
<feature type="region of interest" description="Disordered" evidence="1">
    <location>
        <begin position="33"/>
        <end position="54"/>
    </location>
</feature>